<comment type="caution">
    <text evidence="2">The sequence shown here is derived from an EMBL/GenBank/DDBJ whole genome shotgun (WGS) entry which is preliminary data.</text>
</comment>
<feature type="compositionally biased region" description="Polar residues" evidence="1">
    <location>
        <begin position="407"/>
        <end position="419"/>
    </location>
</feature>
<evidence type="ECO:0000313" key="3">
    <source>
        <dbReference type="Proteomes" id="UP001172155"/>
    </source>
</evidence>
<feature type="region of interest" description="Disordered" evidence="1">
    <location>
        <begin position="676"/>
        <end position="723"/>
    </location>
</feature>
<reference evidence="2" key="1">
    <citation type="submission" date="2023-06" db="EMBL/GenBank/DDBJ databases">
        <title>Genome-scale phylogeny and comparative genomics of the fungal order Sordariales.</title>
        <authorList>
            <consortium name="Lawrence Berkeley National Laboratory"/>
            <person name="Hensen N."/>
            <person name="Bonometti L."/>
            <person name="Westerberg I."/>
            <person name="Brannstrom I.O."/>
            <person name="Guillou S."/>
            <person name="Cros-Aarteil S."/>
            <person name="Calhoun S."/>
            <person name="Haridas S."/>
            <person name="Kuo A."/>
            <person name="Mondo S."/>
            <person name="Pangilinan J."/>
            <person name="Riley R."/>
            <person name="LaButti K."/>
            <person name="Andreopoulos B."/>
            <person name="Lipzen A."/>
            <person name="Chen C."/>
            <person name="Yanf M."/>
            <person name="Daum C."/>
            <person name="Ng V."/>
            <person name="Clum A."/>
            <person name="Steindorff A."/>
            <person name="Ohm R."/>
            <person name="Martin F."/>
            <person name="Silar P."/>
            <person name="Natvig D."/>
            <person name="Lalanne C."/>
            <person name="Gautier V."/>
            <person name="Ament-velasquez S.L."/>
            <person name="Kruys A."/>
            <person name="Hutchinson M.I."/>
            <person name="Powell A.J."/>
            <person name="Barry K."/>
            <person name="Miller A.N."/>
            <person name="Grigoriev I.V."/>
            <person name="Debuchy R."/>
            <person name="Gladieux P."/>
            <person name="Thoren M.H."/>
            <person name="Johannesson H."/>
        </authorList>
    </citation>
    <scope>NUCLEOTIDE SEQUENCE</scope>
    <source>
        <strain evidence="2">SMH3187-1</strain>
    </source>
</reference>
<keyword evidence="3" id="KW-1185">Reference proteome</keyword>
<feature type="region of interest" description="Disordered" evidence="1">
    <location>
        <begin position="336"/>
        <end position="363"/>
    </location>
</feature>
<feature type="compositionally biased region" description="Acidic residues" evidence="1">
    <location>
        <begin position="676"/>
        <end position="691"/>
    </location>
</feature>
<feature type="compositionally biased region" description="Polar residues" evidence="1">
    <location>
        <begin position="262"/>
        <end position="292"/>
    </location>
</feature>
<dbReference type="AlphaFoldDB" id="A0AA40F513"/>
<feature type="compositionally biased region" description="Low complexity" evidence="1">
    <location>
        <begin position="340"/>
        <end position="353"/>
    </location>
</feature>
<feature type="compositionally biased region" description="Basic and acidic residues" evidence="1">
    <location>
        <begin position="43"/>
        <end position="53"/>
    </location>
</feature>
<feature type="region of interest" description="Disordered" evidence="1">
    <location>
        <begin position="377"/>
        <end position="456"/>
    </location>
</feature>
<dbReference type="EMBL" id="JAUKUD010000002">
    <property type="protein sequence ID" value="KAK0751106.1"/>
    <property type="molecule type" value="Genomic_DNA"/>
</dbReference>
<feature type="compositionally biased region" description="Polar residues" evidence="1">
    <location>
        <begin position="126"/>
        <end position="158"/>
    </location>
</feature>
<proteinExistence type="predicted"/>
<evidence type="ECO:0000313" key="2">
    <source>
        <dbReference type="EMBL" id="KAK0751106.1"/>
    </source>
</evidence>
<accession>A0AA40F513</accession>
<feature type="compositionally biased region" description="Low complexity" evidence="1">
    <location>
        <begin position="524"/>
        <end position="537"/>
    </location>
</feature>
<feature type="compositionally biased region" description="Basic and acidic residues" evidence="1">
    <location>
        <begin position="354"/>
        <end position="363"/>
    </location>
</feature>
<gene>
    <name evidence="2" type="ORF">B0T18DRAFT_443684</name>
</gene>
<name>A0AA40F513_9PEZI</name>
<protein>
    <submittedName>
        <fullName evidence="2">Uncharacterized protein</fullName>
    </submittedName>
</protein>
<dbReference type="Proteomes" id="UP001172155">
    <property type="component" value="Unassembled WGS sequence"/>
</dbReference>
<feature type="region of interest" description="Disordered" evidence="1">
    <location>
        <begin position="1"/>
        <end position="73"/>
    </location>
</feature>
<feature type="region of interest" description="Disordered" evidence="1">
    <location>
        <begin position="115"/>
        <end position="168"/>
    </location>
</feature>
<feature type="region of interest" description="Disordered" evidence="1">
    <location>
        <begin position="490"/>
        <end position="551"/>
    </location>
</feature>
<sequence length="784" mass="84132">MGLLSFLSRKRLGDKARAKTQPADVPAKTAAPEQALAPPINHGPKEPRGRPESSKIVTASNTDLSPDYAAPAPAVPLFRGESVERPSTAPIGKASSTAWAHPAALLRRNQLRGAAPPVAFRPPRPSTANPLSAPSSSAGSIRTFTGHSRTNSLLSESGSRSKDLLDAQSEIRPADFKSRVRASGARDYGEDVADRNIGENGIELQSPAVQAFYAQAEVAPVLTNDVRFSHHKSSSSLSSSYGFRNKMRRNTLTPQGGPADSISLSDSNSQLLRRRQSVNTYLPASSVGNESDPTSRRRSGLRVVTNSIMAPKVEKPAWDLSAFPSLGLKSPVLFGPPRTPRLAPTARPSTARPATDRSPRIPRESLISARQNLADEAISFSPPLRSPPRSRRGSANSPGTYPRKCHSLQTLQYSYTSHSVNREPLSDITPLSYPRHKQPRTVKQPVAGGYTTPDPDSVVIDFDIAASPTRSLAPSRSQYLKTPFTIHEAQEEVPDADPAPVDDIPRPSLLSDSPLRGRSTRGWSVSSATPTASDTSSNPFPRPHSGAHTANTSVDLSSLTKVPSHASLAGASDHLPAVSNSTFNIDDYLSSDDDSFTAAEQQPRRPRAEGEEDLLFADAGYGMTTDGFQLPGLCDAFPTTTTTAAQKSAAPIISLYGPSSTTTATTSRRFILDTAADSEDEEEEEEEEESDFVPRPVRGTKRLSALCSPAGQGRRRRPSFAPIEEERGRVDVAAAVKLRKETKARRRASGMPSGRKTRAAAAVVIRVEAPEGDDEANHADVEEE</sequence>
<feature type="region of interest" description="Disordered" evidence="1">
    <location>
        <begin position="248"/>
        <end position="302"/>
    </location>
</feature>
<feature type="compositionally biased region" description="Polar residues" evidence="1">
    <location>
        <begin position="55"/>
        <end position="64"/>
    </location>
</feature>
<organism evidence="2 3">
    <name type="scientific">Schizothecium vesticola</name>
    <dbReference type="NCBI Taxonomy" id="314040"/>
    <lineage>
        <taxon>Eukaryota</taxon>
        <taxon>Fungi</taxon>
        <taxon>Dikarya</taxon>
        <taxon>Ascomycota</taxon>
        <taxon>Pezizomycotina</taxon>
        <taxon>Sordariomycetes</taxon>
        <taxon>Sordariomycetidae</taxon>
        <taxon>Sordariales</taxon>
        <taxon>Schizotheciaceae</taxon>
        <taxon>Schizothecium</taxon>
    </lineage>
</organism>
<evidence type="ECO:0000256" key="1">
    <source>
        <dbReference type="SAM" id="MobiDB-lite"/>
    </source>
</evidence>